<dbReference type="Gene3D" id="2.60.40.1820">
    <property type="match status" value="1"/>
</dbReference>
<proteinExistence type="predicted"/>
<organism evidence="3 4">
    <name type="scientific">Tetracentron sinense</name>
    <name type="common">Spur-leaf</name>
    <dbReference type="NCBI Taxonomy" id="13715"/>
    <lineage>
        <taxon>Eukaryota</taxon>
        <taxon>Viridiplantae</taxon>
        <taxon>Streptophyta</taxon>
        <taxon>Embryophyta</taxon>
        <taxon>Tracheophyta</taxon>
        <taxon>Spermatophyta</taxon>
        <taxon>Magnoliopsida</taxon>
        <taxon>Trochodendrales</taxon>
        <taxon>Trochodendraceae</taxon>
        <taxon>Tetracentron</taxon>
    </lineage>
</organism>
<dbReference type="InterPro" id="IPR013990">
    <property type="entry name" value="WHy-dom"/>
</dbReference>
<accession>A0A834YHU8</accession>
<dbReference type="PANTHER" id="PTHR31852">
    <property type="entry name" value="LATE EMBRYOGENESIS ABUNDANT (LEA) HYDROXYPROLINE-RICH GLYCOPROTEIN FAMILY"/>
    <property type="match status" value="1"/>
</dbReference>
<keyword evidence="4" id="KW-1185">Reference proteome</keyword>
<dbReference type="GO" id="GO:0009269">
    <property type="term" value="P:response to desiccation"/>
    <property type="evidence" value="ECO:0007669"/>
    <property type="project" value="InterPro"/>
</dbReference>
<evidence type="ECO:0000313" key="4">
    <source>
        <dbReference type="Proteomes" id="UP000655225"/>
    </source>
</evidence>
<name>A0A834YHU8_TETSI</name>
<evidence type="ECO:0000256" key="1">
    <source>
        <dbReference type="SAM" id="Phobius"/>
    </source>
</evidence>
<protein>
    <recommendedName>
        <fullName evidence="2">Water stress and hypersensitive response domain-containing protein</fullName>
    </recommendedName>
</protein>
<keyword evidence="1" id="KW-0812">Transmembrane</keyword>
<dbReference type="InterPro" id="IPR004864">
    <property type="entry name" value="LEA_2"/>
</dbReference>
<dbReference type="AlphaFoldDB" id="A0A834YHU8"/>
<dbReference type="OrthoDB" id="764273at2759"/>
<dbReference type="SUPFAM" id="SSF117070">
    <property type="entry name" value="LEA14-like"/>
    <property type="match status" value="1"/>
</dbReference>
<reference evidence="3 4" key="1">
    <citation type="submission" date="2020-04" db="EMBL/GenBank/DDBJ databases">
        <title>Plant Genome Project.</title>
        <authorList>
            <person name="Zhang R.-G."/>
        </authorList>
    </citation>
    <scope>NUCLEOTIDE SEQUENCE [LARGE SCALE GENOMIC DNA]</scope>
    <source>
        <strain evidence="3">YNK0</strain>
        <tissue evidence="3">Leaf</tissue>
    </source>
</reference>
<dbReference type="SMART" id="SM00769">
    <property type="entry name" value="WHy"/>
    <property type="match status" value="1"/>
</dbReference>
<evidence type="ECO:0000259" key="2">
    <source>
        <dbReference type="SMART" id="SM00769"/>
    </source>
</evidence>
<evidence type="ECO:0000313" key="3">
    <source>
        <dbReference type="EMBL" id="KAF8380147.1"/>
    </source>
</evidence>
<dbReference type="Proteomes" id="UP000655225">
    <property type="component" value="Unassembled WGS sequence"/>
</dbReference>
<dbReference type="EMBL" id="JABCRI010000021">
    <property type="protein sequence ID" value="KAF8380147.1"/>
    <property type="molecule type" value="Genomic_DNA"/>
</dbReference>
<dbReference type="Pfam" id="PF03168">
    <property type="entry name" value="LEA_2"/>
    <property type="match status" value="1"/>
</dbReference>
<gene>
    <name evidence="3" type="ORF">HHK36_027630</name>
</gene>
<keyword evidence="1" id="KW-1133">Transmembrane helix</keyword>
<dbReference type="OMA" id="MNGVAVM"/>
<comment type="caution">
    <text evidence="3">The sequence shown here is derived from an EMBL/GenBank/DDBJ whole genome shotgun (WGS) entry which is preliminary data.</text>
</comment>
<feature type="transmembrane region" description="Helical" evidence="1">
    <location>
        <begin position="36"/>
        <end position="62"/>
    </location>
</feature>
<sequence length="220" mass="24574">MAERDQVKPLAPAGYQLSSDEDDATMLSKKLQRRKYIKCCGCIMALMLIQAVTIIILAFTVFRIKDPVIKMNGVQVEQLELINGTTIPRPGVNMTLTADVSVKNPNVASFKFSNTTTTLYYRGTVVGEARNPPGKAKARRTLRMNITVEIIPDRLMNNPNLKSDVDSKILTMSSYTRIGGRVKIMKIIKKHVIVKMNCTISVNITSQAIQEQKCKRSVKL</sequence>
<feature type="domain" description="Water stress and hypersensitive response" evidence="2">
    <location>
        <begin position="79"/>
        <end position="191"/>
    </location>
</feature>
<keyword evidence="1" id="KW-0472">Membrane</keyword>
<dbReference type="InterPro" id="IPR055301">
    <property type="entry name" value="Lea14-like_2"/>
</dbReference>